<dbReference type="HOGENOM" id="CLU_131184_0_0_1"/>
<feature type="compositionally biased region" description="Basic and acidic residues" evidence="1">
    <location>
        <begin position="65"/>
        <end position="95"/>
    </location>
</feature>
<name>A0A0D3FVP6_9ORYZ</name>
<evidence type="ECO:0000256" key="1">
    <source>
        <dbReference type="SAM" id="MobiDB-lite"/>
    </source>
</evidence>
<feature type="compositionally biased region" description="Basic residues" evidence="1">
    <location>
        <begin position="17"/>
        <end position="32"/>
    </location>
</feature>
<evidence type="ECO:0000313" key="3">
    <source>
        <dbReference type="Proteomes" id="UP000026960"/>
    </source>
</evidence>
<dbReference type="EnsemblPlants" id="OBART04G12110.1">
    <property type="protein sequence ID" value="OBART04G12110.1"/>
    <property type="gene ID" value="OBART04G12110"/>
</dbReference>
<accession>A0A0D3FVP6</accession>
<dbReference type="PaxDb" id="65489-OBART04G12110.1"/>
<proteinExistence type="predicted"/>
<dbReference type="Gramene" id="OBART04G12110.1">
    <property type="protein sequence ID" value="OBART04G12110.1"/>
    <property type="gene ID" value="OBART04G12110"/>
</dbReference>
<reference evidence="2" key="2">
    <citation type="submission" date="2015-03" db="UniProtKB">
        <authorList>
            <consortium name="EnsemblPlants"/>
        </authorList>
    </citation>
    <scope>IDENTIFICATION</scope>
</reference>
<dbReference type="AlphaFoldDB" id="A0A0D3FVP6"/>
<dbReference type="Proteomes" id="UP000026960">
    <property type="component" value="Chromosome 4"/>
</dbReference>
<evidence type="ECO:0000313" key="2">
    <source>
        <dbReference type="EnsemblPlants" id="OBART04G12110.1"/>
    </source>
</evidence>
<feature type="compositionally biased region" description="Polar residues" evidence="1">
    <location>
        <begin position="112"/>
        <end position="122"/>
    </location>
</feature>
<feature type="region of interest" description="Disordered" evidence="1">
    <location>
        <begin position="1"/>
        <end position="122"/>
    </location>
</feature>
<organism evidence="2">
    <name type="scientific">Oryza barthii</name>
    <dbReference type="NCBI Taxonomy" id="65489"/>
    <lineage>
        <taxon>Eukaryota</taxon>
        <taxon>Viridiplantae</taxon>
        <taxon>Streptophyta</taxon>
        <taxon>Embryophyta</taxon>
        <taxon>Tracheophyta</taxon>
        <taxon>Spermatophyta</taxon>
        <taxon>Magnoliopsida</taxon>
        <taxon>Liliopsida</taxon>
        <taxon>Poales</taxon>
        <taxon>Poaceae</taxon>
        <taxon>BOP clade</taxon>
        <taxon>Oryzoideae</taxon>
        <taxon>Oryzeae</taxon>
        <taxon>Oryzinae</taxon>
        <taxon>Oryza</taxon>
    </lineage>
</organism>
<sequence>MDISQAIEEPLPSRGQHPTRRNKVDPRRRRPRRAQDHQRSSMHWNFSEATPPRRTQRVTPPSLVRKPEQGFHLKIVGDMKECHDNASKKGNDAHERRRRRTGQRHGKAFASIFTSPTQAPPH</sequence>
<reference evidence="2" key="1">
    <citation type="journal article" date="2009" name="Rice">
        <title>De Novo Next Generation Sequencing of Plant Genomes.</title>
        <authorList>
            <person name="Rounsley S."/>
            <person name="Marri P.R."/>
            <person name="Yu Y."/>
            <person name="He R."/>
            <person name="Sisneros N."/>
            <person name="Goicoechea J.L."/>
            <person name="Lee S.J."/>
            <person name="Angelova A."/>
            <person name="Kudrna D."/>
            <person name="Luo M."/>
            <person name="Affourtit J."/>
            <person name="Desany B."/>
            <person name="Knight J."/>
            <person name="Niazi F."/>
            <person name="Egholm M."/>
            <person name="Wing R.A."/>
        </authorList>
    </citation>
    <scope>NUCLEOTIDE SEQUENCE [LARGE SCALE GENOMIC DNA]</scope>
    <source>
        <strain evidence="2">cv. IRGC 105608</strain>
    </source>
</reference>
<feature type="compositionally biased region" description="Low complexity" evidence="1">
    <location>
        <begin position="50"/>
        <end position="61"/>
    </location>
</feature>
<feature type="compositionally biased region" description="Basic residues" evidence="1">
    <location>
        <begin position="96"/>
        <end position="107"/>
    </location>
</feature>
<protein>
    <submittedName>
        <fullName evidence="2">Uncharacterized protein</fullName>
    </submittedName>
</protein>
<keyword evidence="3" id="KW-1185">Reference proteome</keyword>